<evidence type="ECO:0000256" key="10">
    <source>
        <dbReference type="SAM" id="MobiDB-lite"/>
    </source>
</evidence>
<evidence type="ECO:0000256" key="8">
    <source>
        <dbReference type="ARBA" id="ARBA00023136"/>
    </source>
</evidence>
<feature type="transmembrane region" description="Helical" evidence="11">
    <location>
        <begin position="272"/>
        <end position="297"/>
    </location>
</feature>
<dbReference type="PANTHER" id="PTHR12428:SF66">
    <property type="entry name" value="MITOCHONDRIAL INNER MEMBRANE PROTEIN OXA1L"/>
    <property type="match status" value="1"/>
</dbReference>
<dbReference type="GO" id="GO:0005743">
    <property type="term" value="C:mitochondrial inner membrane"/>
    <property type="evidence" value="ECO:0007669"/>
    <property type="project" value="UniProtKB-SubCell"/>
</dbReference>
<gene>
    <name evidence="13" type="ORF">B0J13DRAFT_443502</name>
</gene>
<dbReference type="AlphaFoldDB" id="A0A9P9EVB7"/>
<evidence type="ECO:0000256" key="11">
    <source>
        <dbReference type="SAM" id="Phobius"/>
    </source>
</evidence>
<organism evidence="13 14">
    <name type="scientific">Dactylonectria estremocensis</name>
    <dbReference type="NCBI Taxonomy" id="1079267"/>
    <lineage>
        <taxon>Eukaryota</taxon>
        <taxon>Fungi</taxon>
        <taxon>Dikarya</taxon>
        <taxon>Ascomycota</taxon>
        <taxon>Pezizomycotina</taxon>
        <taxon>Sordariomycetes</taxon>
        <taxon>Hypocreomycetidae</taxon>
        <taxon>Hypocreales</taxon>
        <taxon>Nectriaceae</taxon>
        <taxon>Dactylonectria</taxon>
    </lineage>
</organism>
<dbReference type="Proteomes" id="UP000717696">
    <property type="component" value="Unassembled WGS sequence"/>
</dbReference>
<evidence type="ECO:0000256" key="1">
    <source>
        <dbReference type="ARBA" id="ARBA00004448"/>
    </source>
</evidence>
<evidence type="ECO:0000256" key="9">
    <source>
        <dbReference type="RuleBase" id="RU003945"/>
    </source>
</evidence>
<dbReference type="GO" id="GO:0032979">
    <property type="term" value="P:protein insertion into mitochondrial inner membrane from matrix"/>
    <property type="evidence" value="ECO:0007669"/>
    <property type="project" value="TreeGrafter"/>
</dbReference>
<dbReference type="CDD" id="cd20069">
    <property type="entry name" value="5TM_Oxa1-like"/>
    <property type="match status" value="1"/>
</dbReference>
<feature type="transmembrane region" description="Helical" evidence="11">
    <location>
        <begin position="186"/>
        <end position="208"/>
    </location>
</feature>
<dbReference type="GO" id="GO:0032977">
    <property type="term" value="F:membrane insertase activity"/>
    <property type="evidence" value="ECO:0007669"/>
    <property type="project" value="InterPro"/>
</dbReference>
<proteinExistence type="inferred from homology"/>
<sequence>MLPSRGIVRSLPSGAFQRQLYRQSTSRTISRRLGDGRQFGTAMKSPRAALLAGSRIGARGVAAPAVLGGARALSFWGYGKKKTEPVVDEAATTTTTDMPEAGLKSVGVETPPAPAAVSTPAETVAWTPPSAADVPVAPTDLDLASIADLGSASILNMPEGVGFLSAIGLDYGWGPTSVMQWTLEHVHVWTGLGWGGSIIATALLLRAIMVYPQIRSLRFNAAMTVMKQDPRSTEAMELVKKGYQTEDREMMQKGQFLNKLLREQYNASPSGMLWSFIQIPFSFGLFRIISGMSHIPVPSLENSGYLWFTDLTVSDPYFVLPALGSGLLFGAMMVNSKYAPASQKEMMKKMMWVLGTVGFIGTTFLSAGVNLMMVTTGGATLVQAVILNNTLVRRLVGLPILKVEEVKYEAPRPTSPGITGLRERLTDNLDGMKKSVSDQIGSYTGNYAGTEQERAEKKRRENMRKIEDMRKQLDRDEFQKKYKGR</sequence>
<keyword evidence="4" id="KW-0999">Mitochondrion inner membrane</keyword>
<comment type="caution">
    <text evidence="13">The sequence shown here is derived from an EMBL/GenBank/DDBJ whole genome shotgun (WGS) entry which is preliminary data.</text>
</comment>
<evidence type="ECO:0000256" key="7">
    <source>
        <dbReference type="ARBA" id="ARBA00023128"/>
    </source>
</evidence>
<reference evidence="13" key="1">
    <citation type="journal article" date="2021" name="Nat. Commun.">
        <title>Genetic determinants of endophytism in the Arabidopsis root mycobiome.</title>
        <authorList>
            <person name="Mesny F."/>
            <person name="Miyauchi S."/>
            <person name="Thiergart T."/>
            <person name="Pickel B."/>
            <person name="Atanasova L."/>
            <person name="Karlsson M."/>
            <person name="Huettel B."/>
            <person name="Barry K.W."/>
            <person name="Haridas S."/>
            <person name="Chen C."/>
            <person name="Bauer D."/>
            <person name="Andreopoulos W."/>
            <person name="Pangilinan J."/>
            <person name="LaButti K."/>
            <person name="Riley R."/>
            <person name="Lipzen A."/>
            <person name="Clum A."/>
            <person name="Drula E."/>
            <person name="Henrissat B."/>
            <person name="Kohler A."/>
            <person name="Grigoriev I.V."/>
            <person name="Martin F.M."/>
            <person name="Hacquard S."/>
        </authorList>
    </citation>
    <scope>NUCLEOTIDE SEQUENCE</scope>
    <source>
        <strain evidence="13">MPI-CAGE-AT-0021</strain>
    </source>
</reference>
<evidence type="ECO:0000313" key="14">
    <source>
        <dbReference type="Proteomes" id="UP000717696"/>
    </source>
</evidence>
<evidence type="ECO:0000256" key="6">
    <source>
        <dbReference type="ARBA" id="ARBA00022989"/>
    </source>
</evidence>
<evidence type="ECO:0000256" key="3">
    <source>
        <dbReference type="ARBA" id="ARBA00022692"/>
    </source>
</evidence>
<comment type="similarity">
    <text evidence="2 9">Belongs to the OXA1/ALB3/YidC family.</text>
</comment>
<feature type="compositionally biased region" description="Basic and acidic residues" evidence="10">
    <location>
        <begin position="451"/>
        <end position="485"/>
    </location>
</feature>
<keyword evidence="6 11" id="KW-1133">Transmembrane helix</keyword>
<evidence type="ECO:0000256" key="4">
    <source>
        <dbReference type="ARBA" id="ARBA00022792"/>
    </source>
</evidence>
<dbReference type="InterPro" id="IPR001708">
    <property type="entry name" value="YidC/ALB3/OXA1/COX18"/>
</dbReference>
<keyword evidence="14" id="KW-1185">Reference proteome</keyword>
<dbReference type="EMBL" id="JAGMUU010000009">
    <property type="protein sequence ID" value="KAH7145932.1"/>
    <property type="molecule type" value="Genomic_DNA"/>
</dbReference>
<keyword evidence="8 11" id="KW-0472">Membrane</keyword>
<keyword evidence="5" id="KW-0809">Transit peptide</keyword>
<evidence type="ECO:0000259" key="12">
    <source>
        <dbReference type="Pfam" id="PF02096"/>
    </source>
</evidence>
<dbReference type="InterPro" id="IPR028055">
    <property type="entry name" value="YidC/Oxa/ALB_C"/>
</dbReference>
<name>A0A9P9EVB7_9HYPO</name>
<protein>
    <submittedName>
        <fullName evidence="13">60Kd inner membrane protein-domain-containing protein</fullName>
    </submittedName>
</protein>
<accession>A0A9P9EVB7</accession>
<feature type="transmembrane region" description="Helical" evidence="11">
    <location>
        <begin position="317"/>
        <end position="338"/>
    </location>
</feature>
<evidence type="ECO:0000313" key="13">
    <source>
        <dbReference type="EMBL" id="KAH7145932.1"/>
    </source>
</evidence>
<keyword evidence="3 9" id="KW-0812">Transmembrane</keyword>
<dbReference type="Pfam" id="PF02096">
    <property type="entry name" value="60KD_IMP"/>
    <property type="match status" value="1"/>
</dbReference>
<comment type="subcellular location">
    <subcellularLocation>
        <location evidence="9">Membrane</location>
        <topology evidence="9">Multi-pass membrane protein</topology>
    </subcellularLocation>
    <subcellularLocation>
        <location evidence="1">Mitochondrion inner membrane</location>
        <topology evidence="1">Multi-pass membrane protein</topology>
    </subcellularLocation>
</comment>
<feature type="region of interest" description="Disordered" evidence="10">
    <location>
        <begin position="443"/>
        <end position="485"/>
    </location>
</feature>
<feature type="transmembrane region" description="Helical" evidence="11">
    <location>
        <begin position="350"/>
        <end position="373"/>
    </location>
</feature>
<keyword evidence="7" id="KW-0496">Mitochondrion</keyword>
<dbReference type="PANTHER" id="PTHR12428">
    <property type="entry name" value="OXA1"/>
    <property type="match status" value="1"/>
</dbReference>
<dbReference type="OrthoDB" id="2148490at2759"/>
<evidence type="ECO:0000256" key="2">
    <source>
        <dbReference type="ARBA" id="ARBA00009877"/>
    </source>
</evidence>
<feature type="domain" description="Membrane insertase YidC/Oxa/ALB C-terminal" evidence="12">
    <location>
        <begin position="194"/>
        <end position="388"/>
    </location>
</feature>
<evidence type="ECO:0000256" key="5">
    <source>
        <dbReference type="ARBA" id="ARBA00022946"/>
    </source>
</evidence>